<dbReference type="RefSeq" id="WP_083348235.1">
    <property type="nucleotide sequence ID" value="NZ_CP044409.1"/>
</dbReference>
<reference evidence="2 3" key="1">
    <citation type="submission" date="2017-06" db="EMBL/GenBank/DDBJ databases">
        <authorList>
            <person name="Furmanczyk E.M."/>
        </authorList>
    </citation>
    <scope>NUCLEOTIDE SEQUENCE [LARGE SCALE GENOMIC DNA]</scope>
    <source>
        <strain evidence="2 3">DSM 16611</strain>
    </source>
</reference>
<proteinExistence type="predicted"/>
<comment type="caution">
    <text evidence="2">The sequence shown here is derived from an EMBL/GenBank/DDBJ whole genome shotgun (WGS) entry which is preliminary data.</text>
</comment>
<evidence type="ECO:0000313" key="3">
    <source>
        <dbReference type="Proteomes" id="UP000215455"/>
    </source>
</evidence>
<evidence type="ECO:0000256" key="1">
    <source>
        <dbReference type="SAM" id="MobiDB-lite"/>
    </source>
</evidence>
<gene>
    <name evidence="2" type="ORF">PSUM_11170</name>
</gene>
<organism evidence="2 3">
    <name type="scientific">Pseudomonas umsongensis</name>
    <dbReference type="NCBI Taxonomy" id="198618"/>
    <lineage>
        <taxon>Bacteria</taxon>
        <taxon>Pseudomonadati</taxon>
        <taxon>Pseudomonadota</taxon>
        <taxon>Gammaproteobacteria</taxon>
        <taxon>Pseudomonadales</taxon>
        <taxon>Pseudomonadaceae</taxon>
        <taxon>Pseudomonas</taxon>
    </lineage>
</organism>
<dbReference type="Proteomes" id="UP000215455">
    <property type="component" value="Unassembled WGS sequence"/>
</dbReference>
<dbReference type="EMBL" id="NIWU01000002">
    <property type="protein sequence ID" value="OXR32604.1"/>
    <property type="molecule type" value="Genomic_DNA"/>
</dbReference>
<sequence length="62" mass="6400">MLAMVVNDDAGSLTPSGVFEFIASMLAPTGEKSPKIKKAAANAAAKEDVGSRSYKSTSMYTG</sequence>
<name>A0ABX4DV85_9PSED</name>
<feature type="compositionally biased region" description="Polar residues" evidence="1">
    <location>
        <begin position="53"/>
        <end position="62"/>
    </location>
</feature>
<evidence type="ECO:0000313" key="2">
    <source>
        <dbReference type="EMBL" id="OXR32604.1"/>
    </source>
</evidence>
<accession>A0ABX4DV85</accession>
<feature type="region of interest" description="Disordered" evidence="1">
    <location>
        <begin position="41"/>
        <end position="62"/>
    </location>
</feature>
<protein>
    <submittedName>
        <fullName evidence="2">Uncharacterized protein</fullName>
    </submittedName>
</protein>
<keyword evidence="3" id="KW-1185">Reference proteome</keyword>